<protein>
    <submittedName>
        <fullName evidence="3">DUF547 domain-containing protein</fullName>
    </submittedName>
</protein>
<evidence type="ECO:0000313" key="3">
    <source>
        <dbReference type="EMBL" id="NNF06117.1"/>
    </source>
</evidence>
<dbReference type="PANTHER" id="PTHR46361:SF3">
    <property type="entry name" value="ELECTRON CARRIER_ PROTEIN DISULFIDE OXIDOREDUCTASE"/>
    <property type="match status" value="1"/>
</dbReference>
<feature type="signal peptide" evidence="1">
    <location>
        <begin position="1"/>
        <end position="27"/>
    </location>
</feature>
<accession>A0A7Y2E814</accession>
<evidence type="ECO:0000313" key="4">
    <source>
        <dbReference type="Proteomes" id="UP000547674"/>
    </source>
</evidence>
<feature type="chain" id="PRO_5031067481" evidence="1">
    <location>
        <begin position="28"/>
        <end position="271"/>
    </location>
</feature>
<organism evidence="3 4">
    <name type="scientific">Eiseniibacteriota bacterium</name>
    <dbReference type="NCBI Taxonomy" id="2212470"/>
    <lineage>
        <taxon>Bacteria</taxon>
        <taxon>Candidatus Eiseniibacteriota</taxon>
    </lineage>
</organism>
<dbReference type="Proteomes" id="UP000547674">
    <property type="component" value="Unassembled WGS sequence"/>
</dbReference>
<evidence type="ECO:0000259" key="2">
    <source>
        <dbReference type="Pfam" id="PF04784"/>
    </source>
</evidence>
<evidence type="ECO:0000256" key="1">
    <source>
        <dbReference type="SAM" id="SignalP"/>
    </source>
</evidence>
<name>A0A7Y2E814_UNCEI</name>
<reference evidence="3 4" key="1">
    <citation type="submission" date="2020-03" db="EMBL/GenBank/DDBJ databases">
        <title>Metabolic flexibility allows generalist bacteria to become dominant in a frequently disturbed ecosystem.</title>
        <authorList>
            <person name="Chen Y.-J."/>
            <person name="Leung P.M."/>
            <person name="Bay S.K."/>
            <person name="Hugenholtz P."/>
            <person name="Kessler A.J."/>
            <person name="Shelley G."/>
            <person name="Waite D.W."/>
            <person name="Cook P.L."/>
            <person name="Greening C."/>
        </authorList>
    </citation>
    <scope>NUCLEOTIDE SEQUENCE [LARGE SCALE GENOMIC DNA]</scope>
    <source>
        <strain evidence="3">SS_bin_28</strain>
    </source>
</reference>
<gene>
    <name evidence="3" type="ORF">HKN21_05100</name>
</gene>
<keyword evidence="1" id="KW-0732">Signal</keyword>
<dbReference type="InterPro" id="IPR006869">
    <property type="entry name" value="DUF547"/>
</dbReference>
<dbReference type="AlphaFoldDB" id="A0A7Y2E814"/>
<sequence length="271" mass="30736">MSEAMKYFSIFLILTVASLAAPAVSLATESPMAAESSADDAVTADAAEFSHEAWDALLKRHVNDGHVDYEGFLADRKALQVYLDALAKADPYDWTRNEQMAFWINAYNAVMIDAVLEAWPTEGVLKIGRLLGFIPTAGVFRQKHQVAGTERSLDDIEHRILRPRYEDARIHAAINCASVSCPKLQSFAFTAKALDEQLDAAMIEFVNDPARNQLFSRPPKLSRIFKWFREDFEREGDVWSYVTEWVDPASRQKIDPQAKPKFLKYNWDLND</sequence>
<dbReference type="Pfam" id="PF04784">
    <property type="entry name" value="DUF547"/>
    <property type="match status" value="1"/>
</dbReference>
<proteinExistence type="predicted"/>
<comment type="caution">
    <text evidence="3">The sequence shown here is derived from an EMBL/GenBank/DDBJ whole genome shotgun (WGS) entry which is preliminary data.</text>
</comment>
<dbReference type="EMBL" id="JABDJR010000191">
    <property type="protein sequence ID" value="NNF06117.1"/>
    <property type="molecule type" value="Genomic_DNA"/>
</dbReference>
<feature type="domain" description="DUF547" evidence="2">
    <location>
        <begin position="93"/>
        <end position="206"/>
    </location>
</feature>
<dbReference type="PANTHER" id="PTHR46361">
    <property type="entry name" value="ELECTRON CARRIER/ PROTEIN DISULFIDE OXIDOREDUCTASE"/>
    <property type="match status" value="1"/>
</dbReference>